<feature type="repeat" description="ANK" evidence="1">
    <location>
        <begin position="758"/>
        <end position="790"/>
    </location>
</feature>
<dbReference type="PROSITE" id="PS51205">
    <property type="entry name" value="VPS9"/>
    <property type="match status" value="1"/>
</dbReference>
<feature type="repeat" description="ANK" evidence="1">
    <location>
        <begin position="858"/>
        <end position="890"/>
    </location>
</feature>
<dbReference type="Gene3D" id="1.25.40.20">
    <property type="entry name" value="Ankyrin repeat-containing domain"/>
    <property type="match status" value="3"/>
</dbReference>
<gene>
    <name evidence="4" type="primary">ANKRD27</name>
    <name evidence="4" type="ORF">BLAG_LOCUS22127</name>
</gene>
<feature type="compositionally biased region" description="Low complexity" evidence="2">
    <location>
        <begin position="647"/>
        <end position="656"/>
    </location>
</feature>
<feature type="region of interest" description="Disordered" evidence="2">
    <location>
        <begin position="915"/>
        <end position="940"/>
    </location>
</feature>
<evidence type="ECO:0000313" key="5">
    <source>
        <dbReference type="Proteomes" id="UP000838412"/>
    </source>
</evidence>
<feature type="region of interest" description="Disordered" evidence="2">
    <location>
        <begin position="1094"/>
        <end position="1149"/>
    </location>
</feature>
<keyword evidence="1" id="KW-0040">ANK repeat</keyword>
<feature type="repeat" description="ANK" evidence="1">
    <location>
        <begin position="471"/>
        <end position="503"/>
    </location>
</feature>
<dbReference type="GO" id="GO:0030133">
    <property type="term" value="C:transport vesicle"/>
    <property type="evidence" value="ECO:0007669"/>
    <property type="project" value="TreeGrafter"/>
</dbReference>
<reference evidence="4" key="1">
    <citation type="submission" date="2022-01" db="EMBL/GenBank/DDBJ databases">
        <authorList>
            <person name="Braso-Vives M."/>
        </authorList>
    </citation>
    <scope>NUCLEOTIDE SEQUENCE</scope>
</reference>
<dbReference type="Proteomes" id="UP000838412">
    <property type="component" value="Chromosome 7"/>
</dbReference>
<dbReference type="SMART" id="SM00167">
    <property type="entry name" value="VPS9"/>
    <property type="match status" value="1"/>
</dbReference>
<dbReference type="PANTHER" id="PTHR24170">
    <property type="entry name" value="ANKYRIN REPEAT DOMAIN-CONTAINING PROTEIN 27"/>
    <property type="match status" value="1"/>
</dbReference>
<feature type="repeat" description="ANK" evidence="1">
    <location>
        <begin position="575"/>
        <end position="607"/>
    </location>
</feature>
<organism evidence="4 5">
    <name type="scientific">Branchiostoma lanceolatum</name>
    <name type="common">Common lancelet</name>
    <name type="synonym">Amphioxus lanceolatum</name>
    <dbReference type="NCBI Taxonomy" id="7740"/>
    <lineage>
        <taxon>Eukaryota</taxon>
        <taxon>Metazoa</taxon>
        <taxon>Chordata</taxon>
        <taxon>Cephalochordata</taxon>
        <taxon>Leptocardii</taxon>
        <taxon>Amphioxiformes</taxon>
        <taxon>Branchiostomatidae</taxon>
        <taxon>Branchiostoma</taxon>
    </lineage>
</organism>
<dbReference type="Pfam" id="PF02204">
    <property type="entry name" value="VPS9"/>
    <property type="match status" value="1"/>
</dbReference>
<dbReference type="PROSITE" id="PS50297">
    <property type="entry name" value="ANK_REP_REGION"/>
    <property type="match status" value="8"/>
</dbReference>
<feature type="compositionally biased region" description="Polar residues" evidence="2">
    <location>
        <begin position="929"/>
        <end position="940"/>
    </location>
</feature>
<dbReference type="GO" id="GO:0005886">
    <property type="term" value="C:plasma membrane"/>
    <property type="evidence" value="ECO:0007669"/>
    <property type="project" value="TreeGrafter"/>
</dbReference>
<feature type="compositionally biased region" description="Polar residues" evidence="2">
    <location>
        <begin position="1002"/>
        <end position="1028"/>
    </location>
</feature>
<feature type="compositionally biased region" description="Basic and acidic residues" evidence="2">
    <location>
        <begin position="1039"/>
        <end position="1059"/>
    </location>
</feature>
<dbReference type="GO" id="GO:0005085">
    <property type="term" value="F:guanyl-nucleotide exchange factor activity"/>
    <property type="evidence" value="ECO:0007669"/>
    <property type="project" value="TreeGrafter"/>
</dbReference>
<feature type="compositionally biased region" description="Basic and acidic residues" evidence="2">
    <location>
        <begin position="1103"/>
        <end position="1114"/>
    </location>
</feature>
<dbReference type="InterPro" id="IPR051248">
    <property type="entry name" value="UPF0507/Ank_repeat_27"/>
</dbReference>
<dbReference type="Pfam" id="PF12796">
    <property type="entry name" value="Ank_2"/>
    <property type="match status" value="2"/>
</dbReference>
<feature type="region of interest" description="Disordered" evidence="2">
    <location>
        <begin position="1002"/>
        <end position="1059"/>
    </location>
</feature>
<dbReference type="GO" id="GO:0045022">
    <property type="term" value="P:early endosome to late endosome transport"/>
    <property type="evidence" value="ECO:0007669"/>
    <property type="project" value="TreeGrafter"/>
</dbReference>
<dbReference type="GO" id="GO:0005769">
    <property type="term" value="C:early endosome"/>
    <property type="evidence" value="ECO:0007669"/>
    <property type="project" value="TreeGrafter"/>
</dbReference>
<feature type="repeat" description="ANK" evidence="1">
    <location>
        <begin position="792"/>
        <end position="824"/>
    </location>
</feature>
<keyword evidence="5" id="KW-1185">Reference proteome</keyword>
<evidence type="ECO:0000259" key="3">
    <source>
        <dbReference type="PROSITE" id="PS51205"/>
    </source>
</evidence>
<dbReference type="CDD" id="cd22886">
    <property type="entry name" value="ANKRD27_zf2"/>
    <property type="match status" value="1"/>
</dbReference>
<dbReference type="CDD" id="cd22885">
    <property type="entry name" value="ANKRD27_zf1"/>
    <property type="match status" value="1"/>
</dbReference>
<dbReference type="InterPro" id="IPR003123">
    <property type="entry name" value="VPS9"/>
</dbReference>
<feature type="domain" description="VPS9" evidence="3">
    <location>
        <begin position="240"/>
        <end position="380"/>
    </location>
</feature>
<dbReference type="InterPro" id="IPR036770">
    <property type="entry name" value="Ankyrin_rpt-contain_sf"/>
</dbReference>
<dbReference type="GO" id="GO:0048812">
    <property type="term" value="P:neuron projection morphogenesis"/>
    <property type="evidence" value="ECO:0007669"/>
    <property type="project" value="TreeGrafter"/>
</dbReference>
<dbReference type="OrthoDB" id="411646at2759"/>
<dbReference type="Gene3D" id="1.20.1050.80">
    <property type="entry name" value="VPS9 domain"/>
    <property type="match status" value="1"/>
</dbReference>
<dbReference type="GO" id="GO:0043005">
    <property type="term" value="C:neuron projection"/>
    <property type="evidence" value="ECO:0007669"/>
    <property type="project" value="TreeGrafter"/>
</dbReference>
<feature type="compositionally biased region" description="Low complexity" evidence="2">
    <location>
        <begin position="1246"/>
        <end position="1263"/>
    </location>
</feature>
<dbReference type="SUPFAM" id="SSF109993">
    <property type="entry name" value="VPS9 domain"/>
    <property type="match status" value="1"/>
</dbReference>
<dbReference type="PROSITE" id="PS50088">
    <property type="entry name" value="ANK_REPEAT"/>
    <property type="match status" value="8"/>
</dbReference>
<dbReference type="SUPFAM" id="SSF48403">
    <property type="entry name" value="Ankyrin repeat"/>
    <property type="match status" value="2"/>
</dbReference>
<dbReference type="FunFam" id="1.20.1050.80:FF:000013">
    <property type="entry name" value="Ankyrin repeat domain 27 (VPS9 domain)"/>
    <property type="match status" value="1"/>
</dbReference>
<evidence type="ECO:0000256" key="2">
    <source>
        <dbReference type="SAM" id="MobiDB-lite"/>
    </source>
</evidence>
<dbReference type="GO" id="GO:0097422">
    <property type="term" value="C:tubular endosome"/>
    <property type="evidence" value="ECO:0007669"/>
    <property type="project" value="TreeGrafter"/>
</dbReference>
<proteinExistence type="predicted"/>
<feature type="compositionally biased region" description="Polar residues" evidence="2">
    <location>
        <begin position="1286"/>
        <end position="1306"/>
    </location>
</feature>
<name>A0A8K0AAY1_BRALA</name>
<feature type="region of interest" description="Disordered" evidence="2">
    <location>
        <begin position="637"/>
        <end position="687"/>
    </location>
</feature>
<evidence type="ECO:0000313" key="4">
    <source>
        <dbReference type="EMBL" id="CAH1269491.1"/>
    </source>
</evidence>
<dbReference type="PANTHER" id="PTHR24170:SF2">
    <property type="entry name" value="ANKYRIN REPEAT DOMAIN-CONTAINING PROTEIN 27"/>
    <property type="match status" value="1"/>
</dbReference>
<dbReference type="Pfam" id="PF00023">
    <property type="entry name" value="Ank"/>
    <property type="match status" value="1"/>
</dbReference>
<dbReference type="EMBL" id="OV696692">
    <property type="protein sequence ID" value="CAH1269491.1"/>
    <property type="molecule type" value="Genomic_DNA"/>
</dbReference>
<dbReference type="Pfam" id="PF13857">
    <property type="entry name" value="Ank_5"/>
    <property type="match status" value="1"/>
</dbReference>
<feature type="repeat" description="ANK" evidence="1">
    <location>
        <begin position="825"/>
        <end position="857"/>
    </location>
</feature>
<evidence type="ECO:0000256" key="1">
    <source>
        <dbReference type="PROSITE-ProRule" id="PRU00023"/>
    </source>
</evidence>
<feature type="compositionally biased region" description="Basic and acidic residues" evidence="2">
    <location>
        <begin position="915"/>
        <end position="924"/>
    </location>
</feature>
<dbReference type="GO" id="GO:0000149">
    <property type="term" value="F:SNARE binding"/>
    <property type="evidence" value="ECO:0007669"/>
    <property type="project" value="TreeGrafter"/>
</dbReference>
<dbReference type="SMART" id="SM00248">
    <property type="entry name" value="ANK"/>
    <property type="match status" value="8"/>
</dbReference>
<dbReference type="GO" id="GO:0005770">
    <property type="term" value="C:late endosome"/>
    <property type="evidence" value="ECO:0007669"/>
    <property type="project" value="TreeGrafter"/>
</dbReference>
<dbReference type="PRINTS" id="PR01415">
    <property type="entry name" value="ANKYRIN"/>
</dbReference>
<feature type="region of interest" description="Disordered" evidence="2">
    <location>
        <begin position="1246"/>
        <end position="1351"/>
    </location>
</feature>
<accession>A0A8K0AAY1</accession>
<sequence>MEMYDEDLGENVFFQNLRTKHAQLYEEAAFNRWMVCVPRHGTASRHQQNKEDFENHILRPVRDKDDVFLTANNKEVQVKGNTITTVKGFKELRNVLILFEETYYNNSDQSYRVLCLDQFLEGRTESVQEPILVSLQSLEDCTEYLWGRHGNHRTRRQVDHRVQHFIVSYQQLEGVSLRHTMDAANTLFVRAMQTALKDNNMGKIAKQSTIHMDNLKIAMETYVMHGVFNKVFNTISTFTATEDAALNKVTRNLADVQLRDLGVRKEFWQSVPRARRELHGLNKFSSPLEKLLCVKRAITAITRPSPLHKRKESVTMSSDDLLPILVYLVIKADIPNWLANLRYLHNFRFSRPANDAFGFYLASLEAAIEHVRSGNVGVEEGSDQSLTSSSQWQAMQRQSSQDMSTILVLFEHIREGRVEDVTEMLEVSIPDHTQLRTKMCHPLCSCDSCERLVSGRRNDPTAVTAYSRDDKGLTALHVAAIYGRAEMIDLLVTKGGVVNATDYHGSTPLHLACQKGHQSAALLLLHFSADVRAQDNDGNTPLHLCCENGHEDCVKAVVYYDRSYVVLDMNAANDNGDTPLHLASRWGYCNIVDTLLENGASVEALNRKKQTSLDCAHNDTVSRVLLQALEDRHIQETEEGFVKDASPPNNKPTRTTRPNRRESGPLSINKLPTAPQDSPQQQREKQVEKLLKAVADGDIEMVRYLLCVESSDEDDDDVFDANASLCHPLCQCEKCHPVQKRTAVMSVDELSVNSANEGGFTSLHVAALHGHKDLAMLLLRNGANVNGQNKAQRNTPLHLACQHDHVKIVSALLDHGAKCNVKDHNGCTPLYLSATAGNLRPAQLLIQKGANINQINQRGNTALHEAARWNYPELVSLLLQNGASAAIRNKTQLTALQYAHNEAVAQLLRSHMEEKPAAHVDLRPRARTASGSAGSETSDTNLASVQFESGPVGIKALFQAFDADDIKLSKQLSKEIKMFDKSKRLKKTITRDRSYPQLQLLTVEQTSPSDSISTQASRVDSPDTTSPEPQEPIKGPDTVMEKEMVEVSERDRSTDRREKERTWQIQERITEVASPTRIREFLTPIASIRLVEAEQSTSEYDTEDSRISDIDGREGYSLSGEGDALKKDETSSNLGLEVRNGKDTSPKTPLLQNSVVLAENLMEGSCSDLEPATEVMPDPSPQMTFAIEDMEELLSEVVEEVNLNEERLEAELVAASVVEELVRSSVDKPVVAAILDDVIDSVLEQGGSASSSETQSISTAQATMGSDILEESSLEEGKAFTDSETELQNMSSLIDNPSANDTTTESSWEDIPTEPMTGEQEMASANEDISPDVQNNQSQQFLPSEVQLEHS</sequence>
<dbReference type="InterPro" id="IPR037191">
    <property type="entry name" value="VPS9_dom_sf"/>
</dbReference>
<feature type="repeat" description="ANK" evidence="1">
    <location>
        <begin position="504"/>
        <end position="536"/>
    </location>
</feature>
<protein>
    <submittedName>
        <fullName evidence="4">ANKRD27 protein</fullName>
    </submittedName>
</protein>
<feature type="compositionally biased region" description="Polar residues" evidence="2">
    <location>
        <begin position="1332"/>
        <end position="1342"/>
    </location>
</feature>
<dbReference type="InterPro" id="IPR002110">
    <property type="entry name" value="Ankyrin_rpt"/>
</dbReference>
<feature type="repeat" description="ANK" evidence="1">
    <location>
        <begin position="537"/>
        <end position="558"/>
    </location>
</feature>